<dbReference type="InterPro" id="IPR051211">
    <property type="entry name" value="PG_lysyltransferase"/>
</dbReference>
<evidence type="ECO:0000256" key="6">
    <source>
        <dbReference type="ARBA" id="ARBA00023136"/>
    </source>
</evidence>
<sequence>MNAIKTKLQALLHNKRLVQTLKIAFPLAVIIFVFIQGKKELSRFSLRESLHAIRLISSEYFTGLIVLGGLAVATMFFYDRLLLRSIKAPVTIGKTFRVSWIANTFNGIVGFGGIAGVGIRTVLYRQFTGDASRLLIAIAWMAPSMISGLSILGILVLLHVFPASELLAAKGWLWVVLVGVALFFPVYLLFSRWKGRANANAKLTFGYTVVSFIEWLAAGSVAYVILLMLKADVSFAEVIGVFTVSAIAGLISMVPGGFGTFDITFLIGLQALGVADSTVFTALLLYRTVYYFIPFTLGLIFAAFEFGEVAVKKFEDHPTLGSYIESGSILWFVQRSLWNSLSAWSVVILLFMTSIFLFTYTFTEPSWESSMFVLPLFHGQVFPIVNGILLGASLLILLQLKGLFERTIRAYVMTLAALAICTLLTFLLGTTIRHTLWLCGMLLFLFLIRSQFTRYRFPLTKSTIFFTTLFGSLLMVLYMMLGYMLAEFHEKVADAATYTLSYGQFTTTLVTGLLVAAIMYVIGVLVFERHLKKPLGRDWRSDDQVLLTGINGWMYQNVADKRVFSVNGGKIRFPFIIKGRRVIMLGMPQLERMKAKEHDALHSLYEHADRFGLDIVFYQAGIDGMPLLHDYGNDFFKVGEIARYEFTEPSMASPLHRYELSSFPLEAEHIQQVIDAANSWESATPGYIETLQRLLTVSDDTLQLVRLYNETDGDLLLGYVVLRVDEASGTVMIGDIRSCRGLCQPEQDEVLQQLRDIIVWIGQHHHCKQLVSGLIPLSHVESDRSPYLWTERTAVAIFRRIRELYPMNNYRRIWLALFDVTWEPQYIAFRKQRHMNWTVWRVTRIIRRLQQ</sequence>
<comment type="subcellular location">
    <subcellularLocation>
        <location evidence="1 7">Cell membrane</location>
        <topology evidence="1 7">Multi-pass membrane protein</topology>
    </subcellularLocation>
</comment>
<keyword evidence="4 7" id="KW-0812">Transmembrane</keyword>
<feature type="transmembrane region" description="Helical" evidence="7">
    <location>
        <begin position="135"/>
        <end position="160"/>
    </location>
</feature>
<dbReference type="Proteomes" id="UP000304148">
    <property type="component" value="Chromosome"/>
</dbReference>
<feature type="transmembrane region" description="Helical" evidence="7">
    <location>
        <begin position="203"/>
        <end position="226"/>
    </location>
</feature>
<keyword evidence="3 7" id="KW-0808">Transferase</keyword>
<feature type="transmembrane region" description="Helical" evidence="7">
    <location>
        <begin position="172"/>
        <end position="191"/>
    </location>
</feature>
<comment type="similarity">
    <text evidence="7">Belongs to the LPG synthase family.</text>
</comment>
<dbReference type="Pfam" id="PF03706">
    <property type="entry name" value="LPG_synthase_TM"/>
    <property type="match status" value="1"/>
</dbReference>
<feature type="transmembrane region" description="Helical" evidence="7">
    <location>
        <begin position="292"/>
        <end position="311"/>
    </location>
</feature>
<reference evidence="9" key="1">
    <citation type="submission" date="2018-08" db="EMBL/GenBank/DDBJ databases">
        <authorList>
            <person name="Chevrot R."/>
        </authorList>
    </citation>
    <scope>NUCLEOTIDE SEQUENCE [LARGE SCALE GENOMIC DNA]</scope>
</reference>
<keyword evidence="5 7" id="KW-1133">Transmembrane helix</keyword>
<proteinExistence type="inferred from homology"/>
<dbReference type="PANTHER" id="PTHR34697:SF2">
    <property type="entry name" value="PHOSPHATIDYLGLYCEROL LYSYLTRANSFERASE"/>
    <property type="match status" value="1"/>
</dbReference>
<evidence type="ECO:0000313" key="9">
    <source>
        <dbReference type="Proteomes" id="UP000304148"/>
    </source>
</evidence>
<feature type="transmembrane region" description="Helical" evidence="7">
    <location>
        <begin position="98"/>
        <end position="123"/>
    </location>
</feature>
<evidence type="ECO:0000256" key="2">
    <source>
        <dbReference type="ARBA" id="ARBA00022475"/>
    </source>
</evidence>
<keyword evidence="7" id="KW-0443">Lipid metabolism</keyword>
<keyword evidence="2" id="KW-1003">Cell membrane</keyword>
<evidence type="ECO:0000256" key="1">
    <source>
        <dbReference type="ARBA" id="ARBA00004651"/>
    </source>
</evidence>
<feature type="transmembrane region" description="Helical" evidence="7">
    <location>
        <begin position="435"/>
        <end position="452"/>
    </location>
</feature>
<evidence type="ECO:0000313" key="8">
    <source>
        <dbReference type="EMBL" id="SYX84328.1"/>
    </source>
</evidence>
<feature type="transmembrane region" description="Helical" evidence="7">
    <location>
        <begin position="20"/>
        <end position="37"/>
    </location>
</feature>
<evidence type="ECO:0000256" key="7">
    <source>
        <dbReference type="RuleBase" id="RU363042"/>
    </source>
</evidence>
<organism evidence="8 9">
    <name type="scientific">Paenibacillus alvei</name>
    <name type="common">Bacillus alvei</name>
    <dbReference type="NCBI Taxonomy" id="44250"/>
    <lineage>
        <taxon>Bacteria</taxon>
        <taxon>Bacillati</taxon>
        <taxon>Bacillota</taxon>
        <taxon>Bacilli</taxon>
        <taxon>Bacillales</taxon>
        <taxon>Paenibacillaceae</taxon>
        <taxon>Paenibacillus</taxon>
    </lineage>
</organism>
<dbReference type="RefSeq" id="WP_138186274.1">
    <property type="nucleotide sequence ID" value="NZ_LS992241.1"/>
</dbReference>
<comment type="function">
    <text evidence="7">Catalyzes the transfer of a lysyl group from L-lysyl-tRNA(Lys) to membrane-bound phosphatidylglycerol (PG), which produces lysylphosphatidylglycerol (LPG), a major component of the bacterial membrane with a positive net charge. LPG synthesis contributes to bacterial virulence as it is involved in the resistance mechanism against cationic antimicrobial peptides (CAMP) produces by the host's immune system (defensins, cathelicidins) and by the competing microorganisms.</text>
</comment>
<dbReference type="GO" id="GO:0005886">
    <property type="term" value="C:plasma membrane"/>
    <property type="evidence" value="ECO:0007669"/>
    <property type="project" value="UniProtKB-SubCell"/>
</dbReference>
<gene>
    <name evidence="7 8" type="primary">mprF</name>
    <name evidence="8" type="ORF">PBLR_12750</name>
</gene>
<feature type="transmembrane region" description="Helical" evidence="7">
    <location>
        <begin position="464"/>
        <end position="485"/>
    </location>
</feature>
<evidence type="ECO:0000256" key="3">
    <source>
        <dbReference type="ARBA" id="ARBA00022679"/>
    </source>
</evidence>
<keyword evidence="7" id="KW-0046">Antibiotic resistance</keyword>
<comment type="catalytic activity">
    <reaction evidence="7">
        <text>L-lysyl-tRNA(Lys) + a 1,2-diacyl-sn-glycero-3-phospho-(1'-sn-glycerol) = a 1,2-diacyl-sn-glycero-3-phospho-1'-(3'-O-L-lysyl)-sn-glycerol + tRNA(Lys)</text>
        <dbReference type="Rhea" id="RHEA:10668"/>
        <dbReference type="Rhea" id="RHEA-COMP:9696"/>
        <dbReference type="Rhea" id="RHEA-COMP:9697"/>
        <dbReference type="ChEBI" id="CHEBI:64716"/>
        <dbReference type="ChEBI" id="CHEBI:75792"/>
        <dbReference type="ChEBI" id="CHEBI:78442"/>
        <dbReference type="ChEBI" id="CHEBI:78529"/>
        <dbReference type="EC" id="2.3.2.3"/>
    </reaction>
</comment>
<dbReference type="EC" id="2.3.2.3" evidence="7"/>
<name>A0A383RBK0_PAEAL</name>
<feature type="transmembrane region" description="Helical" evidence="7">
    <location>
        <begin position="380"/>
        <end position="398"/>
    </location>
</feature>
<dbReference type="InterPro" id="IPR022791">
    <property type="entry name" value="L-PG_synthase/AglD"/>
</dbReference>
<dbReference type="GO" id="GO:0055091">
    <property type="term" value="P:phospholipid homeostasis"/>
    <property type="evidence" value="ECO:0007669"/>
    <property type="project" value="TreeGrafter"/>
</dbReference>
<keyword evidence="8" id="KW-0012">Acyltransferase</keyword>
<dbReference type="AlphaFoldDB" id="A0A383RBK0"/>
<accession>A0A383RBK0</accession>
<keyword evidence="6 7" id="KW-0472">Membrane</keyword>
<evidence type="ECO:0000256" key="4">
    <source>
        <dbReference type="ARBA" id="ARBA00022692"/>
    </source>
</evidence>
<dbReference type="GO" id="GO:0050071">
    <property type="term" value="F:phosphatidylglycerol lysyltransferase activity"/>
    <property type="evidence" value="ECO:0007669"/>
    <property type="project" value="UniProtKB-EC"/>
</dbReference>
<protein>
    <recommendedName>
        <fullName evidence="7">Phosphatidylglycerol lysyltransferase</fullName>
        <ecNumber evidence="7">2.3.2.3</ecNumber>
    </recommendedName>
    <alternativeName>
        <fullName evidence="7">Lysylphosphatidylglycerol synthase</fullName>
    </alternativeName>
</protein>
<feature type="transmembrane region" description="Helical" evidence="7">
    <location>
        <begin position="410"/>
        <end position="429"/>
    </location>
</feature>
<feature type="transmembrane region" description="Helical" evidence="7">
    <location>
        <begin position="341"/>
        <end position="360"/>
    </location>
</feature>
<dbReference type="GO" id="GO:0046677">
    <property type="term" value="P:response to antibiotic"/>
    <property type="evidence" value="ECO:0007669"/>
    <property type="project" value="UniProtKB-KW"/>
</dbReference>
<feature type="transmembrane region" description="Helical" evidence="7">
    <location>
        <begin position="238"/>
        <end position="258"/>
    </location>
</feature>
<dbReference type="PANTHER" id="PTHR34697">
    <property type="entry name" value="PHOSPHATIDYLGLYCEROL LYSYLTRANSFERASE"/>
    <property type="match status" value="1"/>
</dbReference>
<evidence type="ECO:0000256" key="5">
    <source>
        <dbReference type="ARBA" id="ARBA00022989"/>
    </source>
</evidence>
<dbReference type="EMBL" id="LS992241">
    <property type="protein sequence ID" value="SYX84328.1"/>
    <property type="molecule type" value="Genomic_DNA"/>
</dbReference>
<dbReference type="NCBIfam" id="TIGR00374">
    <property type="entry name" value="flippase-like domain"/>
    <property type="match status" value="1"/>
</dbReference>
<feature type="transmembrane region" description="Helical" evidence="7">
    <location>
        <begin position="58"/>
        <end position="78"/>
    </location>
</feature>
<dbReference type="GO" id="GO:0006629">
    <property type="term" value="P:lipid metabolic process"/>
    <property type="evidence" value="ECO:0007669"/>
    <property type="project" value="UniProtKB-KW"/>
</dbReference>
<feature type="transmembrane region" description="Helical" evidence="7">
    <location>
        <begin position="505"/>
        <end position="527"/>
    </location>
</feature>